<proteinExistence type="predicted"/>
<gene>
    <name evidence="1" type="ORF">H9821_04840</name>
</gene>
<reference evidence="1" key="2">
    <citation type="submission" date="2021-04" db="EMBL/GenBank/DDBJ databases">
        <authorList>
            <person name="Gilroy R."/>
        </authorList>
    </citation>
    <scope>NUCLEOTIDE SEQUENCE</scope>
    <source>
        <strain evidence="1">ChiHjej12B11-9195</strain>
    </source>
</reference>
<sequence>MSEPLKQYIWEAVPGATSPETASTLIMWHVRPVTGKDIVEALRPLGVAAAGALDALAGLITGAAAALREALGGSKTTTQKDFALA</sequence>
<dbReference type="EMBL" id="DXCN01000039">
    <property type="protein sequence ID" value="HIY94976.1"/>
    <property type="molecule type" value="Genomic_DNA"/>
</dbReference>
<accession>A0A9D1ZT82</accession>
<evidence type="ECO:0000313" key="1">
    <source>
        <dbReference type="EMBL" id="HIY94976.1"/>
    </source>
</evidence>
<dbReference type="AlphaFoldDB" id="A0A9D1ZT82"/>
<protein>
    <submittedName>
        <fullName evidence="1">Uncharacterized protein</fullName>
    </submittedName>
</protein>
<comment type="caution">
    <text evidence="1">The sequence shown here is derived from an EMBL/GenBank/DDBJ whole genome shotgun (WGS) entry which is preliminary data.</text>
</comment>
<reference evidence="1" key="1">
    <citation type="journal article" date="2021" name="PeerJ">
        <title>Extensive microbial diversity within the chicken gut microbiome revealed by metagenomics and culture.</title>
        <authorList>
            <person name="Gilroy R."/>
            <person name="Ravi A."/>
            <person name="Getino M."/>
            <person name="Pursley I."/>
            <person name="Horton D.L."/>
            <person name="Alikhan N.F."/>
            <person name="Baker D."/>
            <person name="Gharbi K."/>
            <person name="Hall N."/>
            <person name="Watson M."/>
            <person name="Adriaenssens E.M."/>
            <person name="Foster-Nyarko E."/>
            <person name="Jarju S."/>
            <person name="Secka A."/>
            <person name="Antonio M."/>
            <person name="Oren A."/>
            <person name="Chaudhuri R.R."/>
            <person name="La Ragione R."/>
            <person name="Hildebrand F."/>
            <person name="Pallen M.J."/>
        </authorList>
    </citation>
    <scope>NUCLEOTIDE SEQUENCE</scope>
    <source>
        <strain evidence="1">ChiHjej12B11-9195</strain>
    </source>
</reference>
<organism evidence="1 2">
    <name type="scientific">Candidatus Rothia avicola</name>
    <dbReference type="NCBI Taxonomy" id="2840478"/>
    <lineage>
        <taxon>Bacteria</taxon>
        <taxon>Bacillati</taxon>
        <taxon>Actinomycetota</taxon>
        <taxon>Actinomycetes</taxon>
        <taxon>Micrococcales</taxon>
        <taxon>Micrococcaceae</taxon>
        <taxon>Rothia</taxon>
    </lineage>
</organism>
<name>A0A9D1ZT82_9MICC</name>
<evidence type="ECO:0000313" key="2">
    <source>
        <dbReference type="Proteomes" id="UP000824134"/>
    </source>
</evidence>
<dbReference type="Proteomes" id="UP000824134">
    <property type="component" value="Unassembled WGS sequence"/>
</dbReference>